<dbReference type="InterPro" id="IPR015815">
    <property type="entry name" value="HIBADH-related"/>
</dbReference>
<accession>A0A847SRW6</accession>
<dbReference type="GO" id="GO:0051287">
    <property type="term" value="F:NAD binding"/>
    <property type="evidence" value="ECO:0007669"/>
    <property type="project" value="InterPro"/>
</dbReference>
<keyword evidence="1" id="KW-0560">Oxidoreductase</keyword>
<evidence type="ECO:0000256" key="1">
    <source>
        <dbReference type="ARBA" id="ARBA00023002"/>
    </source>
</evidence>
<dbReference type="PIRSF" id="PIRSF000103">
    <property type="entry name" value="HIBADH"/>
    <property type="match status" value="1"/>
</dbReference>
<evidence type="ECO:0000313" key="6">
    <source>
        <dbReference type="EMBL" id="NLR82335.1"/>
    </source>
</evidence>
<evidence type="ECO:0000256" key="2">
    <source>
        <dbReference type="ARBA" id="ARBA00023027"/>
    </source>
</evidence>
<evidence type="ECO:0000256" key="3">
    <source>
        <dbReference type="PIRSR" id="PIRSR000103-1"/>
    </source>
</evidence>
<dbReference type="AlphaFoldDB" id="A0A847SRW6"/>
<dbReference type="Pfam" id="PF14833">
    <property type="entry name" value="NAD_binding_11"/>
    <property type="match status" value="1"/>
</dbReference>
<feature type="active site" evidence="3">
    <location>
        <position position="171"/>
    </location>
</feature>
<protein>
    <submittedName>
        <fullName evidence="6">NAD(P)-dependent oxidoreductase</fullName>
    </submittedName>
</protein>
<sequence length="295" mass="30795">METIAVLGLGRMGRGIASCLLKAGYHVIVWNRSADKATPLLQAGAIWAESPAAAASEAAVVIAMVADDQASEAVWLHTGGALAHMRSGSFLVECSTLSAKYVRQLAATAEARGVHYIDCPVTGLPEAAAAGQLTLLVGAAPETLEQVRPVLTSFSRVIRHFGPVGTGTDYKLLINLMGAVQIAALAEGIALAEQLGLDKSTVMTALEHSAAASPQVVRYIHRMANRDYMDDPNFTLSLRLKDATYGVALANSAGSPAPLGEAATAWFARACEQDPQKGHTDEAAVVDAVVAHRSA</sequence>
<feature type="domain" description="3-hydroxyisobutyrate dehydrogenase-like NAD-binding" evidence="5">
    <location>
        <begin position="165"/>
        <end position="287"/>
    </location>
</feature>
<dbReference type="PANTHER" id="PTHR43580">
    <property type="entry name" value="OXIDOREDUCTASE GLYR1-RELATED"/>
    <property type="match status" value="1"/>
</dbReference>
<dbReference type="Gene3D" id="3.40.50.720">
    <property type="entry name" value="NAD(P)-binding Rossmann-like Domain"/>
    <property type="match status" value="1"/>
</dbReference>
<dbReference type="Pfam" id="PF03446">
    <property type="entry name" value="NAD_binding_2"/>
    <property type="match status" value="1"/>
</dbReference>
<dbReference type="InterPro" id="IPR013328">
    <property type="entry name" value="6PGD_dom2"/>
</dbReference>
<dbReference type="GO" id="GO:0050661">
    <property type="term" value="F:NADP binding"/>
    <property type="evidence" value="ECO:0007669"/>
    <property type="project" value="InterPro"/>
</dbReference>
<dbReference type="Proteomes" id="UP000552864">
    <property type="component" value="Unassembled WGS sequence"/>
</dbReference>
<proteinExistence type="predicted"/>
<feature type="domain" description="6-phosphogluconate dehydrogenase NADP-binding" evidence="4">
    <location>
        <begin position="3"/>
        <end position="160"/>
    </location>
</feature>
<dbReference type="InterPro" id="IPR029154">
    <property type="entry name" value="HIBADH-like_NADP-bd"/>
</dbReference>
<gene>
    <name evidence="6" type="ORF">HGH91_27205</name>
</gene>
<dbReference type="InterPro" id="IPR036291">
    <property type="entry name" value="NAD(P)-bd_dom_sf"/>
</dbReference>
<dbReference type="RefSeq" id="WP_168742316.1">
    <property type="nucleotide sequence ID" value="NZ_JABAHZ010000009.1"/>
</dbReference>
<dbReference type="InterPro" id="IPR008927">
    <property type="entry name" value="6-PGluconate_DH-like_C_sf"/>
</dbReference>
<dbReference type="SUPFAM" id="SSF51735">
    <property type="entry name" value="NAD(P)-binding Rossmann-fold domains"/>
    <property type="match status" value="1"/>
</dbReference>
<dbReference type="PANTHER" id="PTHR43580:SF8">
    <property type="entry name" value="6-PHOSPHOGLUCONATE DEHYDROGENASE NADP-BINDING DOMAIN-CONTAINING PROTEIN-RELATED"/>
    <property type="match status" value="1"/>
</dbReference>
<name>A0A847SRW6_9BACT</name>
<keyword evidence="2" id="KW-0520">NAD</keyword>
<evidence type="ECO:0000259" key="4">
    <source>
        <dbReference type="Pfam" id="PF03446"/>
    </source>
</evidence>
<keyword evidence="7" id="KW-1185">Reference proteome</keyword>
<comment type="caution">
    <text evidence="6">The sequence shown here is derived from an EMBL/GenBank/DDBJ whole genome shotgun (WGS) entry which is preliminary data.</text>
</comment>
<dbReference type="InterPro" id="IPR051265">
    <property type="entry name" value="HIBADH-related_NP60_sf"/>
</dbReference>
<dbReference type="Gene3D" id="1.10.1040.10">
    <property type="entry name" value="N-(1-d-carboxylethyl)-l-norvaline Dehydrogenase, domain 2"/>
    <property type="match status" value="1"/>
</dbReference>
<organism evidence="6 7">
    <name type="scientific">Chitinophaga eiseniae</name>
    <dbReference type="NCBI Taxonomy" id="634771"/>
    <lineage>
        <taxon>Bacteria</taxon>
        <taxon>Pseudomonadati</taxon>
        <taxon>Bacteroidota</taxon>
        <taxon>Chitinophagia</taxon>
        <taxon>Chitinophagales</taxon>
        <taxon>Chitinophagaceae</taxon>
        <taxon>Chitinophaga</taxon>
    </lineage>
</organism>
<dbReference type="EMBL" id="JABAHZ010000009">
    <property type="protein sequence ID" value="NLR82335.1"/>
    <property type="molecule type" value="Genomic_DNA"/>
</dbReference>
<dbReference type="GO" id="GO:0016491">
    <property type="term" value="F:oxidoreductase activity"/>
    <property type="evidence" value="ECO:0007669"/>
    <property type="project" value="UniProtKB-KW"/>
</dbReference>
<evidence type="ECO:0000259" key="5">
    <source>
        <dbReference type="Pfam" id="PF14833"/>
    </source>
</evidence>
<reference evidence="6 7" key="1">
    <citation type="submission" date="2020-04" db="EMBL/GenBank/DDBJ databases">
        <authorList>
            <person name="Yin C."/>
        </authorList>
    </citation>
    <scope>NUCLEOTIDE SEQUENCE [LARGE SCALE GENOMIC DNA]</scope>
    <source>
        <strain evidence="6 7">Ak56</strain>
    </source>
</reference>
<evidence type="ECO:0000313" key="7">
    <source>
        <dbReference type="Proteomes" id="UP000552864"/>
    </source>
</evidence>
<dbReference type="InterPro" id="IPR006115">
    <property type="entry name" value="6PGDH_NADP-bd"/>
</dbReference>
<dbReference type="SUPFAM" id="SSF48179">
    <property type="entry name" value="6-phosphogluconate dehydrogenase C-terminal domain-like"/>
    <property type="match status" value="1"/>
</dbReference>